<dbReference type="GO" id="GO:0016763">
    <property type="term" value="F:pentosyltransferase activity"/>
    <property type="evidence" value="ECO:0007669"/>
    <property type="project" value="TreeGrafter"/>
</dbReference>
<gene>
    <name evidence="9" type="ORF">A3D77_03165</name>
</gene>
<evidence type="ECO:0000313" key="9">
    <source>
        <dbReference type="EMBL" id="OGG16015.1"/>
    </source>
</evidence>
<organism evidence="9 10">
    <name type="scientific">Candidatus Gottesmanbacteria bacterium RIFCSPHIGHO2_02_FULL_39_11</name>
    <dbReference type="NCBI Taxonomy" id="1798382"/>
    <lineage>
        <taxon>Bacteria</taxon>
        <taxon>Candidatus Gottesmaniibacteriota</taxon>
    </lineage>
</organism>
<feature type="transmembrane region" description="Helical" evidence="8">
    <location>
        <begin position="417"/>
        <end position="436"/>
    </location>
</feature>
<evidence type="ECO:0000256" key="5">
    <source>
        <dbReference type="ARBA" id="ARBA00022692"/>
    </source>
</evidence>
<dbReference type="GO" id="GO:0005886">
    <property type="term" value="C:plasma membrane"/>
    <property type="evidence" value="ECO:0007669"/>
    <property type="project" value="UniProtKB-SubCell"/>
</dbReference>
<evidence type="ECO:0000256" key="2">
    <source>
        <dbReference type="ARBA" id="ARBA00022475"/>
    </source>
</evidence>
<keyword evidence="7 8" id="KW-0472">Membrane</keyword>
<feature type="transmembrane region" description="Helical" evidence="8">
    <location>
        <begin position="335"/>
        <end position="356"/>
    </location>
</feature>
<feature type="transmembrane region" description="Helical" evidence="8">
    <location>
        <begin position="260"/>
        <end position="283"/>
    </location>
</feature>
<evidence type="ECO:0000313" key="10">
    <source>
        <dbReference type="Proteomes" id="UP000176923"/>
    </source>
</evidence>
<accession>A0A1F5ZUK9</accession>
<feature type="transmembrane region" description="Helical" evidence="8">
    <location>
        <begin position="204"/>
        <end position="224"/>
    </location>
</feature>
<dbReference type="AlphaFoldDB" id="A0A1F5ZUK9"/>
<comment type="subcellular location">
    <subcellularLocation>
        <location evidence="1">Cell membrane</location>
        <topology evidence="1">Multi-pass membrane protein</topology>
    </subcellularLocation>
</comment>
<evidence type="ECO:0000256" key="1">
    <source>
        <dbReference type="ARBA" id="ARBA00004651"/>
    </source>
</evidence>
<keyword evidence="2" id="KW-1003">Cell membrane</keyword>
<name>A0A1F5ZUK9_9BACT</name>
<feature type="transmembrane region" description="Helical" evidence="8">
    <location>
        <begin position="303"/>
        <end position="323"/>
    </location>
</feature>
<feature type="transmembrane region" description="Helical" evidence="8">
    <location>
        <begin position="88"/>
        <end position="108"/>
    </location>
</feature>
<feature type="transmembrane region" description="Helical" evidence="8">
    <location>
        <begin position="230"/>
        <end position="253"/>
    </location>
</feature>
<feature type="transmembrane region" description="Helical" evidence="8">
    <location>
        <begin position="174"/>
        <end position="197"/>
    </location>
</feature>
<feature type="transmembrane region" description="Helical" evidence="8">
    <location>
        <begin position="114"/>
        <end position="130"/>
    </location>
</feature>
<protein>
    <recommendedName>
        <fullName evidence="11">Glycosyltransferase RgtA/B/C/D-like domain-containing protein</fullName>
    </recommendedName>
</protein>
<feature type="transmembrane region" description="Helical" evidence="8">
    <location>
        <begin position="142"/>
        <end position="158"/>
    </location>
</feature>
<dbReference type="PANTHER" id="PTHR33908">
    <property type="entry name" value="MANNOSYLTRANSFERASE YKCB-RELATED"/>
    <property type="match status" value="1"/>
</dbReference>
<evidence type="ECO:0008006" key="11">
    <source>
        <dbReference type="Google" id="ProtNLM"/>
    </source>
</evidence>
<sequence length="550" mass="62879">MGGKVGIWSKYFLYLLLLVGILILLYLHFRLSITRYFDADEFAHLHWGYAFSIGEKPYSDFFYLFPPFFLYPIAFIMKVFGRTFESLIFARIFIFISYLSILGILGLIVKKMRGTLAALFAVFIFVFLPMPQDKMIEIRPDLVAVFFGLLGMYLFIISEENIQHLTYDRNVKKLLNVICLPAQAGYMFSGLSYGLSLAFVPKTVFFLIPIGIIWVYRIIRGIWANTEPDLIKHILSFGTGLFIPALLILGFIFWSGEPGLAIYSMTKMASTVTSILGSKFYMFPSHFFWPTDVYYGFGGFNPALYATLFIFLTASIVGVLRGVASLSHKENSRCVSEFLIFGSFYAALYAFVKIFPLKHAQYWIPLIPFFCFYVGDLFNSILNIRHAELVSASALSQTLKQVQGDGKKRLSFVSPGGIFLSLILIGYLTFLGGTVYQSKMKWTNQDTKAKIGYFLAKIPENEPVFDLTGETVFFRDGYYFCCVPYGQYEEGIGFDIPDIKSEFEKNNTEYVHVGYEGRTGVLLPDQEKYIKENFKSLDTNPFLWQRKITL</sequence>
<keyword evidence="3" id="KW-0328">Glycosyltransferase</keyword>
<evidence type="ECO:0000256" key="4">
    <source>
        <dbReference type="ARBA" id="ARBA00022679"/>
    </source>
</evidence>
<dbReference type="Proteomes" id="UP000176923">
    <property type="component" value="Unassembled WGS sequence"/>
</dbReference>
<dbReference type="STRING" id="1798382.A3D77_03165"/>
<comment type="caution">
    <text evidence="9">The sequence shown here is derived from an EMBL/GenBank/DDBJ whole genome shotgun (WGS) entry which is preliminary data.</text>
</comment>
<keyword evidence="5 8" id="KW-0812">Transmembrane</keyword>
<dbReference type="InterPro" id="IPR050297">
    <property type="entry name" value="LipidA_mod_glycosyltrf_83"/>
</dbReference>
<evidence type="ECO:0000256" key="8">
    <source>
        <dbReference type="SAM" id="Phobius"/>
    </source>
</evidence>
<dbReference type="GO" id="GO:0009103">
    <property type="term" value="P:lipopolysaccharide biosynthetic process"/>
    <property type="evidence" value="ECO:0007669"/>
    <property type="project" value="UniProtKB-ARBA"/>
</dbReference>
<evidence type="ECO:0000256" key="3">
    <source>
        <dbReference type="ARBA" id="ARBA00022676"/>
    </source>
</evidence>
<evidence type="ECO:0000256" key="6">
    <source>
        <dbReference type="ARBA" id="ARBA00022989"/>
    </source>
</evidence>
<dbReference type="PANTHER" id="PTHR33908:SF11">
    <property type="entry name" value="MEMBRANE PROTEIN"/>
    <property type="match status" value="1"/>
</dbReference>
<proteinExistence type="predicted"/>
<feature type="transmembrane region" description="Helical" evidence="8">
    <location>
        <begin position="362"/>
        <end position="382"/>
    </location>
</feature>
<evidence type="ECO:0000256" key="7">
    <source>
        <dbReference type="ARBA" id="ARBA00023136"/>
    </source>
</evidence>
<keyword evidence="6 8" id="KW-1133">Transmembrane helix</keyword>
<keyword evidence="4" id="KW-0808">Transferase</keyword>
<dbReference type="EMBL" id="MFJL01000016">
    <property type="protein sequence ID" value="OGG16015.1"/>
    <property type="molecule type" value="Genomic_DNA"/>
</dbReference>
<reference evidence="9 10" key="1">
    <citation type="journal article" date="2016" name="Nat. Commun.">
        <title>Thousands of microbial genomes shed light on interconnected biogeochemical processes in an aquifer system.</title>
        <authorList>
            <person name="Anantharaman K."/>
            <person name="Brown C.T."/>
            <person name="Hug L.A."/>
            <person name="Sharon I."/>
            <person name="Castelle C.J."/>
            <person name="Probst A.J."/>
            <person name="Thomas B.C."/>
            <person name="Singh A."/>
            <person name="Wilkins M.J."/>
            <person name="Karaoz U."/>
            <person name="Brodie E.L."/>
            <person name="Williams K.H."/>
            <person name="Hubbard S.S."/>
            <person name="Banfield J.F."/>
        </authorList>
    </citation>
    <scope>NUCLEOTIDE SEQUENCE [LARGE SCALE GENOMIC DNA]</scope>
</reference>
<feature type="transmembrane region" description="Helical" evidence="8">
    <location>
        <begin position="61"/>
        <end position="81"/>
    </location>
</feature>
<feature type="transmembrane region" description="Helical" evidence="8">
    <location>
        <begin position="12"/>
        <end position="29"/>
    </location>
</feature>